<sequence>MGLLKLLLKKVIQNKNKLALENENLRRMILKNNNNPSNDLTSHVTNEVSVTKSDSIINLLKDKINDKDQLIEEITDKNNVLKQNIILQNGNLTLIKEKLVNLEKQKNQIEMKSFAQATKVTYNKFENTEIVPAIIVQCNKKEQINNVHNKTKQLLTTNKNIQYNKITRTKDKIIIKCNRSMDITETKELLGSISNDEISVEVEKKNNPRIKVINIDYDLGNENIENIKEDILIRNDLKDEADKFDIVYKYLNEDNKIWTIIVEMSCV</sequence>
<organism evidence="2 3">
    <name type="scientific">Sitophilus oryzae</name>
    <name type="common">Rice weevil</name>
    <name type="synonym">Curculio oryzae</name>
    <dbReference type="NCBI Taxonomy" id="7048"/>
    <lineage>
        <taxon>Eukaryota</taxon>
        <taxon>Metazoa</taxon>
        <taxon>Ecdysozoa</taxon>
        <taxon>Arthropoda</taxon>
        <taxon>Hexapoda</taxon>
        <taxon>Insecta</taxon>
        <taxon>Pterygota</taxon>
        <taxon>Neoptera</taxon>
        <taxon>Endopterygota</taxon>
        <taxon>Coleoptera</taxon>
        <taxon>Polyphaga</taxon>
        <taxon>Cucujiformia</taxon>
        <taxon>Curculionidae</taxon>
        <taxon>Dryophthorinae</taxon>
        <taxon>Sitophilus</taxon>
    </lineage>
</organism>
<dbReference type="GeneID" id="115886145"/>
<dbReference type="RefSeq" id="XP_030761079.1">
    <property type="nucleotide sequence ID" value="XM_030905219.1"/>
</dbReference>
<feature type="coiled-coil region" evidence="1">
    <location>
        <begin position="57"/>
        <end position="112"/>
    </location>
</feature>
<protein>
    <submittedName>
        <fullName evidence="3">Uncharacterized protein LOC115886145</fullName>
    </submittedName>
</protein>
<evidence type="ECO:0000313" key="3">
    <source>
        <dbReference type="RefSeq" id="XP_030761079.1"/>
    </source>
</evidence>
<dbReference type="KEGG" id="soy:115886145"/>
<name>A0A6J2YD14_SITOR</name>
<keyword evidence="1" id="KW-0175">Coiled coil</keyword>
<accession>A0A6J2YD14</accession>
<gene>
    <name evidence="3" type="primary">LOC115886145</name>
</gene>
<keyword evidence="2" id="KW-1185">Reference proteome</keyword>
<proteinExistence type="predicted"/>
<reference evidence="3" key="1">
    <citation type="submission" date="2025-08" db="UniProtKB">
        <authorList>
            <consortium name="RefSeq"/>
        </authorList>
    </citation>
    <scope>IDENTIFICATION</scope>
    <source>
        <tissue evidence="3">Gonads</tissue>
    </source>
</reference>
<evidence type="ECO:0000256" key="1">
    <source>
        <dbReference type="SAM" id="Coils"/>
    </source>
</evidence>
<dbReference type="OrthoDB" id="10582370at2759"/>
<dbReference type="AlphaFoldDB" id="A0A6J2YD14"/>
<dbReference type="Proteomes" id="UP000504635">
    <property type="component" value="Unplaced"/>
</dbReference>
<dbReference type="InParanoid" id="A0A6J2YD14"/>
<evidence type="ECO:0000313" key="2">
    <source>
        <dbReference type="Proteomes" id="UP000504635"/>
    </source>
</evidence>